<proteinExistence type="predicted"/>
<protein>
    <submittedName>
        <fullName evidence="1">Uncharacterized protein</fullName>
    </submittedName>
</protein>
<dbReference type="Proteomes" id="UP000694396">
    <property type="component" value="Unplaced"/>
</dbReference>
<dbReference type="AlphaFoldDB" id="A0A8C3P1Y2"/>
<dbReference type="Ensembl" id="ENSCRFT00000005833.1">
    <property type="protein sequence ID" value="ENSCRFP00000005617.1"/>
    <property type="gene ID" value="ENSCRFG00000004522.1"/>
</dbReference>
<evidence type="ECO:0000313" key="2">
    <source>
        <dbReference type="Proteomes" id="UP000694396"/>
    </source>
</evidence>
<reference evidence="1" key="2">
    <citation type="submission" date="2025-09" db="UniProtKB">
        <authorList>
            <consortium name="Ensembl"/>
        </authorList>
    </citation>
    <scope>IDENTIFICATION</scope>
</reference>
<keyword evidence="2" id="KW-1185">Reference proteome</keyword>
<accession>A0A8C3P1Y2</accession>
<sequence>MTHTTKQSQLYLFSAVGIELKQGKGRGLGDFNGKCPPEDELPVRFQQMGCELIIPRPESQRVLLCSPAWRGPSGHSWACLRPFQAGIVAGAAPCATSPHSHTHPGIPRTELLPGSFPGTAPARAHPRTGLRPRLAAGGVCPLCSPARVPTPSLGSSKDHSWPPGSSGGTAVTHGSVTHGGSGGIAVTHRSVTHGGTGGIAVTHRSVTHGGTGGIPVIHRSVTHGGIGGIAVTHGSVTHGGSGGIPVTHRSVTHGGTGGTAVTHRFGHTEQPCSSGLTPKWDLDQGGNGEGRAALDFRTAQISEFFRICRT</sequence>
<organism evidence="1 2">
    <name type="scientific">Cyanoderma ruficeps</name>
    <name type="common">rufous-capped babbler</name>
    <dbReference type="NCBI Taxonomy" id="181631"/>
    <lineage>
        <taxon>Eukaryota</taxon>
        <taxon>Metazoa</taxon>
        <taxon>Chordata</taxon>
        <taxon>Craniata</taxon>
        <taxon>Vertebrata</taxon>
        <taxon>Euteleostomi</taxon>
        <taxon>Archelosauria</taxon>
        <taxon>Archosauria</taxon>
        <taxon>Dinosauria</taxon>
        <taxon>Saurischia</taxon>
        <taxon>Theropoda</taxon>
        <taxon>Coelurosauria</taxon>
        <taxon>Aves</taxon>
        <taxon>Neognathae</taxon>
        <taxon>Neoaves</taxon>
        <taxon>Telluraves</taxon>
        <taxon>Australaves</taxon>
        <taxon>Passeriformes</taxon>
        <taxon>Sylvioidea</taxon>
        <taxon>Timaliidae</taxon>
        <taxon>Cyanoderma</taxon>
    </lineage>
</organism>
<reference evidence="1" key="1">
    <citation type="submission" date="2025-08" db="UniProtKB">
        <authorList>
            <consortium name="Ensembl"/>
        </authorList>
    </citation>
    <scope>IDENTIFICATION</scope>
</reference>
<evidence type="ECO:0000313" key="1">
    <source>
        <dbReference type="Ensembl" id="ENSCRFP00000005617.1"/>
    </source>
</evidence>
<name>A0A8C3P1Y2_9PASS</name>